<dbReference type="Proteomes" id="UP000630887">
    <property type="component" value="Unassembled WGS sequence"/>
</dbReference>
<dbReference type="CDD" id="cd00688">
    <property type="entry name" value="ISOPREN_C2_like"/>
    <property type="match status" value="1"/>
</dbReference>
<organism evidence="1 2">
    <name type="scientific">Catellatospora coxensis</name>
    <dbReference type="NCBI Taxonomy" id="310354"/>
    <lineage>
        <taxon>Bacteria</taxon>
        <taxon>Bacillati</taxon>
        <taxon>Actinomycetota</taxon>
        <taxon>Actinomycetes</taxon>
        <taxon>Micromonosporales</taxon>
        <taxon>Micromonosporaceae</taxon>
        <taxon>Catellatospora</taxon>
    </lineage>
</organism>
<comment type="caution">
    <text evidence="1">The sequence shown here is derived from an EMBL/GenBank/DDBJ whole genome shotgun (WGS) entry which is preliminary data.</text>
</comment>
<protein>
    <recommendedName>
        <fullName evidence="3">Prenyltransferase/squalene oxidase-like repeat protein</fullName>
    </recommendedName>
</protein>
<sequence length="293" mass="31400">MTGHVPSMTVVDLDAAIGFVVKKGDPVDRARLSYLRTGVSPAEDILAAAEAGQADGGGWFATQRGKIPSVDVTCFRLAQLDDLGALARPGVKRAFDWLAGRQAADGSWQEAKELAADAPEWAQPGDPEATLYLTANATFWLTVMGLDVRSSLPYGDPTPIPYADAALRGAEFIKSSLNSDGTWPSYLVTGWLGAAVMYRQDMFYEAARMQAVLGERLPAMAPADAAAMAAAMRRVGVSADDWTMIAAKRRLAETQRTDGGWDSEDGETFDVHLTLNVIRAIHEITPPGQSSLL</sequence>
<dbReference type="Gene3D" id="1.50.10.20">
    <property type="match status" value="1"/>
</dbReference>
<name>A0A8J3KY48_9ACTN</name>
<gene>
    <name evidence="1" type="ORF">Cco03nite_18810</name>
</gene>
<keyword evidence="2" id="KW-1185">Reference proteome</keyword>
<accession>A0A8J3KY48</accession>
<evidence type="ECO:0000313" key="2">
    <source>
        <dbReference type="Proteomes" id="UP000630887"/>
    </source>
</evidence>
<dbReference type="EMBL" id="BONI01000012">
    <property type="protein sequence ID" value="GIG05181.1"/>
    <property type="molecule type" value="Genomic_DNA"/>
</dbReference>
<evidence type="ECO:0000313" key="1">
    <source>
        <dbReference type="EMBL" id="GIG05181.1"/>
    </source>
</evidence>
<dbReference type="AlphaFoldDB" id="A0A8J3KY48"/>
<dbReference type="RefSeq" id="WP_239167244.1">
    <property type="nucleotide sequence ID" value="NZ_BAAALC010000031.1"/>
</dbReference>
<dbReference type="SUPFAM" id="SSF48239">
    <property type="entry name" value="Terpenoid cyclases/Protein prenyltransferases"/>
    <property type="match status" value="1"/>
</dbReference>
<evidence type="ECO:0008006" key="3">
    <source>
        <dbReference type="Google" id="ProtNLM"/>
    </source>
</evidence>
<proteinExistence type="predicted"/>
<reference evidence="1 2" key="1">
    <citation type="submission" date="2021-01" db="EMBL/GenBank/DDBJ databases">
        <title>Whole genome shotgun sequence of Catellatospora coxensis NBRC 107359.</title>
        <authorList>
            <person name="Komaki H."/>
            <person name="Tamura T."/>
        </authorList>
    </citation>
    <scope>NUCLEOTIDE SEQUENCE [LARGE SCALE GENOMIC DNA]</scope>
    <source>
        <strain evidence="1 2">NBRC 107359</strain>
    </source>
</reference>
<dbReference type="InterPro" id="IPR008930">
    <property type="entry name" value="Terpenoid_cyclase/PrenylTrfase"/>
</dbReference>